<sequence length="202" mass="23544">MTFINFKSLHFLSNIIPVVFLTSCATFAFFRPEFIDNLKYLSVLQVNIQGASYAFIMSLFAYTVPGILICMYWWRIFSYKNSMKSESIIFGFTGILLVILGSLPYNNDFPIRLFFVVILSMIFNLANAIGFAIIYIKHKNEIKYVKYYWILIMYILYDTLYLFIKTDGSLSNSNTSTLVCIACYFTFNKLFIDIISLDRKQV</sequence>
<evidence type="ECO:0000256" key="1">
    <source>
        <dbReference type="SAM" id="Phobius"/>
    </source>
</evidence>
<feature type="transmembrane region" description="Helical" evidence="1">
    <location>
        <begin position="50"/>
        <end position="74"/>
    </location>
</feature>
<protein>
    <submittedName>
        <fullName evidence="2">Uncharacterized protein</fullName>
    </submittedName>
</protein>
<name>A0A1M7F3R1_9BACT</name>
<keyword evidence="3" id="KW-1185">Reference proteome</keyword>
<feature type="transmembrane region" description="Helical" evidence="1">
    <location>
        <begin position="176"/>
        <end position="197"/>
    </location>
</feature>
<dbReference type="EMBL" id="FRAS01000028">
    <property type="protein sequence ID" value="SHL98711.1"/>
    <property type="molecule type" value="Genomic_DNA"/>
</dbReference>
<keyword evidence="1" id="KW-0812">Transmembrane</keyword>
<evidence type="ECO:0000313" key="3">
    <source>
        <dbReference type="Proteomes" id="UP000183947"/>
    </source>
</evidence>
<feature type="transmembrane region" description="Helical" evidence="1">
    <location>
        <begin position="147"/>
        <end position="164"/>
    </location>
</feature>
<organism evidence="2 3">
    <name type="scientific">Hymenobacter psychrotolerans DSM 18569</name>
    <dbReference type="NCBI Taxonomy" id="1121959"/>
    <lineage>
        <taxon>Bacteria</taxon>
        <taxon>Pseudomonadati</taxon>
        <taxon>Bacteroidota</taxon>
        <taxon>Cytophagia</taxon>
        <taxon>Cytophagales</taxon>
        <taxon>Hymenobacteraceae</taxon>
        <taxon>Hymenobacter</taxon>
    </lineage>
</organism>
<feature type="transmembrane region" description="Helical" evidence="1">
    <location>
        <begin position="86"/>
        <end position="105"/>
    </location>
</feature>
<feature type="transmembrane region" description="Helical" evidence="1">
    <location>
        <begin position="12"/>
        <end position="30"/>
    </location>
</feature>
<dbReference type="Proteomes" id="UP000183947">
    <property type="component" value="Unassembled WGS sequence"/>
</dbReference>
<evidence type="ECO:0000313" key="2">
    <source>
        <dbReference type="EMBL" id="SHL98711.1"/>
    </source>
</evidence>
<feature type="transmembrane region" description="Helical" evidence="1">
    <location>
        <begin position="111"/>
        <end position="135"/>
    </location>
</feature>
<dbReference type="AlphaFoldDB" id="A0A1M7F3R1"/>
<accession>A0A1M7F3R1</accession>
<keyword evidence="1" id="KW-0472">Membrane</keyword>
<dbReference type="PROSITE" id="PS51257">
    <property type="entry name" value="PROKAR_LIPOPROTEIN"/>
    <property type="match status" value="1"/>
</dbReference>
<keyword evidence="1" id="KW-1133">Transmembrane helix</keyword>
<proteinExistence type="predicted"/>
<reference evidence="3" key="1">
    <citation type="submission" date="2016-11" db="EMBL/GenBank/DDBJ databases">
        <authorList>
            <person name="Varghese N."/>
            <person name="Submissions S."/>
        </authorList>
    </citation>
    <scope>NUCLEOTIDE SEQUENCE [LARGE SCALE GENOMIC DNA]</scope>
    <source>
        <strain evidence="3">DSM 18569</strain>
    </source>
</reference>
<gene>
    <name evidence="2" type="ORF">SAMN02746009_03755</name>
</gene>